<dbReference type="Gene3D" id="3.40.50.300">
    <property type="entry name" value="P-loop containing nucleotide triphosphate hydrolases"/>
    <property type="match status" value="1"/>
</dbReference>
<feature type="region of interest" description="Disordered" evidence="1">
    <location>
        <begin position="538"/>
        <end position="563"/>
    </location>
</feature>
<dbReference type="PANTHER" id="PTHR43681">
    <property type="entry name" value="TRANSMEMBRANE GTPASE FZO"/>
    <property type="match status" value="1"/>
</dbReference>
<keyword evidence="5" id="KW-1185">Reference proteome</keyword>
<protein>
    <recommendedName>
        <fullName evidence="6">Dynamin-type G domain-containing protein</fullName>
    </recommendedName>
</protein>
<feature type="domain" description="Dynamin N-terminal" evidence="2">
    <location>
        <begin position="72"/>
        <end position="202"/>
    </location>
</feature>
<sequence>MSSQTRLSFSESSNTRDALKRKDAWDEHIESTLLQLNQLYINRIEPVETCYDYNVFRPTWFSESIKQKKPFVTFLGPFSSGKSSIINYLLQKDYLLTGPQPVTDKFTVIMYGEEVQHIPGRVLMADSRLPYRGLSQFGDVFAEFFSGVLAPHPILRSVSLVDTPGILEAAGDAHSRRYNYTEVCRWFVEKSDLVFFLFDPTKLDAGPELRQVFGKALLHHESKIRMVMNKADSVRPQELMRVYGSLYWNLSNLVRTTEPPRLYVSSFWERPYTKDTDHALFEKEKEDLLYELIVTIPLQSLDRRVTSMMRRANDVLLFALICATYRSRLPALFGKSKAKERFFDEYETIAKDLAARYHVSENNFPPLAEVRAFLSKVDSKDFPDAEKLEKRGWIKLLKSSIETDLPRLLQPLKEHSMCDPRERRNAIMLQRNYIKKQSAPASAAHQALASSVVGSNGASHPVLAPIVSPNTAAAPAVNRAPSPSDMNAQMLMLMQMVAMQLQYPASYPSVGEASTGSIAPASTDEMQRVMQGMMSVMQQQLLQQRPQQEKQHQEERASKKSGS</sequence>
<evidence type="ECO:0008006" key="6">
    <source>
        <dbReference type="Google" id="ProtNLM"/>
    </source>
</evidence>
<gene>
    <name evidence="4" type="ORF">LSCM1_02246</name>
</gene>
<dbReference type="Proteomes" id="UP000673552">
    <property type="component" value="Chromosome 34"/>
</dbReference>
<feature type="compositionally biased region" description="Basic and acidic residues" evidence="1">
    <location>
        <begin position="547"/>
        <end position="563"/>
    </location>
</feature>
<dbReference type="OrthoDB" id="422720at2759"/>
<dbReference type="Gene3D" id="1.10.268.20">
    <property type="match status" value="1"/>
</dbReference>
<dbReference type="AlphaFoldDB" id="A0A836H1J0"/>
<organism evidence="4 5">
    <name type="scientific">Leishmania martiniquensis</name>
    <dbReference type="NCBI Taxonomy" id="1580590"/>
    <lineage>
        <taxon>Eukaryota</taxon>
        <taxon>Discoba</taxon>
        <taxon>Euglenozoa</taxon>
        <taxon>Kinetoplastea</taxon>
        <taxon>Metakinetoplastina</taxon>
        <taxon>Trypanosomatida</taxon>
        <taxon>Trypanosomatidae</taxon>
        <taxon>Leishmaniinae</taxon>
        <taxon>Leishmania</taxon>
    </lineage>
</organism>
<dbReference type="CDD" id="cd09913">
    <property type="entry name" value="EHD"/>
    <property type="match status" value="1"/>
</dbReference>
<dbReference type="InterPro" id="IPR051943">
    <property type="entry name" value="TRAFAC_Dynamin-like_GTPase"/>
</dbReference>
<dbReference type="InterPro" id="IPR040990">
    <property type="entry name" value="DUF5600"/>
</dbReference>
<evidence type="ECO:0000256" key="1">
    <source>
        <dbReference type="SAM" id="MobiDB-lite"/>
    </source>
</evidence>
<dbReference type="GeneID" id="92512343"/>
<accession>A0A836H1J0</accession>
<comment type="caution">
    <text evidence="4">The sequence shown here is derived from an EMBL/GenBank/DDBJ whole genome shotgun (WGS) entry which is preliminary data.</text>
</comment>
<dbReference type="SUPFAM" id="SSF52540">
    <property type="entry name" value="P-loop containing nucleoside triphosphate hydrolases"/>
    <property type="match status" value="1"/>
</dbReference>
<evidence type="ECO:0000259" key="3">
    <source>
        <dbReference type="Pfam" id="PF18150"/>
    </source>
</evidence>
<evidence type="ECO:0000313" key="4">
    <source>
        <dbReference type="EMBL" id="KAG5468268.1"/>
    </source>
</evidence>
<proteinExistence type="predicted"/>
<dbReference type="InterPro" id="IPR027417">
    <property type="entry name" value="P-loop_NTPase"/>
</dbReference>
<evidence type="ECO:0000313" key="5">
    <source>
        <dbReference type="Proteomes" id="UP000673552"/>
    </source>
</evidence>
<reference evidence="4 5" key="1">
    <citation type="submission" date="2021-03" db="EMBL/GenBank/DDBJ databases">
        <title>Leishmania (Mundinia) martiniquensis Genome sequencing and assembly.</title>
        <authorList>
            <person name="Almutairi H."/>
            <person name="Gatherer D."/>
        </authorList>
    </citation>
    <scope>NUCLEOTIDE SEQUENCE [LARGE SCALE GENOMIC DNA]</scope>
    <source>
        <strain evidence="4">LSCM1</strain>
    </source>
</reference>
<dbReference type="InterPro" id="IPR045063">
    <property type="entry name" value="Dynamin_N"/>
</dbReference>
<dbReference type="KEGG" id="lmat:92512343"/>
<feature type="domain" description="DUF5600" evidence="3">
    <location>
        <begin position="303"/>
        <end position="408"/>
    </location>
</feature>
<dbReference type="RefSeq" id="XP_067175206.1">
    <property type="nucleotide sequence ID" value="XM_067319831.1"/>
</dbReference>
<evidence type="ECO:0000259" key="2">
    <source>
        <dbReference type="Pfam" id="PF00350"/>
    </source>
</evidence>
<dbReference type="Pfam" id="PF18150">
    <property type="entry name" value="DUF5600"/>
    <property type="match status" value="1"/>
</dbReference>
<name>A0A836H1J0_9TRYP</name>
<dbReference type="PANTHER" id="PTHR43681:SF1">
    <property type="entry name" value="SARCALUMENIN"/>
    <property type="match status" value="1"/>
</dbReference>
<dbReference type="EMBL" id="JAFEUZ010000034">
    <property type="protein sequence ID" value="KAG5468268.1"/>
    <property type="molecule type" value="Genomic_DNA"/>
</dbReference>
<dbReference type="Pfam" id="PF00350">
    <property type="entry name" value="Dynamin_N"/>
    <property type="match status" value="1"/>
</dbReference>